<gene>
    <name evidence="2" type="ORF">AZ34_11800</name>
</gene>
<protein>
    <submittedName>
        <fullName evidence="2">Uncharacterized protein</fullName>
    </submittedName>
</protein>
<evidence type="ECO:0000313" key="2">
    <source>
        <dbReference type="EMBL" id="EYC51694.1"/>
    </source>
</evidence>
<dbReference type="RefSeq" id="WP_051509736.1">
    <property type="nucleotide sequence ID" value="NZ_JEMG01000001.1"/>
</dbReference>
<keyword evidence="1" id="KW-0472">Membrane</keyword>
<dbReference type="Proteomes" id="UP000023268">
    <property type="component" value="Unassembled WGS sequence"/>
</dbReference>
<dbReference type="EMBL" id="JEMG01000001">
    <property type="protein sequence ID" value="EYC51694.1"/>
    <property type="molecule type" value="Genomic_DNA"/>
</dbReference>
<feature type="transmembrane region" description="Helical" evidence="1">
    <location>
        <begin position="94"/>
        <end position="126"/>
    </location>
</feature>
<comment type="caution">
    <text evidence="2">The sequence shown here is derived from an EMBL/GenBank/DDBJ whole genome shotgun (WGS) entry which is preliminary data.</text>
</comment>
<dbReference type="eggNOG" id="ENOG50347PK">
    <property type="taxonomic scope" value="Bacteria"/>
</dbReference>
<accession>A0A016XHX4</accession>
<keyword evidence="1" id="KW-1133">Transmembrane helix</keyword>
<evidence type="ECO:0000256" key="1">
    <source>
        <dbReference type="SAM" id="Phobius"/>
    </source>
</evidence>
<organism evidence="2 3">
    <name type="scientific">Hylemonella gracilis str. Niagara R</name>
    <dbReference type="NCBI Taxonomy" id="1458275"/>
    <lineage>
        <taxon>Bacteria</taxon>
        <taxon>Pseudomonadati</taxon>
        <taxon>Pseudomonadota</taxon>
        <taxon>Betaproteobacteria</taxon>
        <taxon>Burkholderiales</taxon>
        <taxon>Comamonadaceae</taxon>
        <taxon>Hylemonella</taxon>
    </lineage>
</organism>
<dbReference type="OrthoDB" id="8794724at2"/>
<proteinExistence type="predicted"/>
<name>A0A016XHX4_9BURK</name>
<keyword evidence="1" id="KW-0812">Transmembrane</keyword>
<dbReference type="AlphaFoldDB" id="A0A016XHX4"/>
<reference evidence="2 3" key="1">
    <citation type="submission" date="2014-02" db="EMBL/GenBank/DDBJ databases">
        <title>Draft Genome of Hylemonella gracilis isolated from the Niagara River.</title>
        <authorList>
            <person name="Pawlowski D.R."/>
            <person name="Koudelka G.B."/>
        </authorList>
    </citation>
    <scope>NUCLEOTIDE SEQUENCE [LARGE SCALE GENOMIC DNA]</scope>
    <source>
        <strain evidence="2 3">Niagara R</strain>
    </source>
</reference>
<sequence>MTEPGTTAGAFAAHKAFLYSLPVIGFVLTFWLGLRYAPLRKEAQWKDLVDRLAACVVSSFVCGVPAVLALMHYYPEAFALASQLALAMGVPTNLGAVAGIVIVCAWILPLCSLPGPWLFAAVYLWLKRQKGKDAGEIIKTVRGK</sequence>
<evidence type="ECO:0000313" key="3">
    <source>
        <dbReference type="Proteomes" id="UP000023268"/>
    </source>
</evidence>
<feature type="transmembrane region" description="Helical" evidence="1">
    <location>
        <begin position="48"/>
        <end position="74"/>
    </location>
</feature>
<dbReference type="STRING" id="1458275.AZ34_11800"/>
<feature type="transmembrane region" description="Helical" evidence="1">
    <location>
        <begin position="16"/>
        <end position="36"/>
    </location>
</feature>